<dbReference type="AlphaFoldDB" id="A0AAW1F8X5"/>
<name>A0AAW1F8X5_ZOAVI</name>
<gene>
    <name evidence="2" type="ORF">VZT92_010519</name>
</gene>
<dbReference type="EMBL" id="JBCEZU010000089">
    <property type="protein sequence ID" value="KAK9531068.1"/>
    <property type="molecule type" value="Genomic_DNA"/>
</dbReference>
<dbReference type="InterPro" id="IPR023796">
    <property type="entry name" value="Serpin_dom"/>
</dbReference>
<evidence type="ECO:0000313" key="2">
    <source>
        <dbReference type="EMBL" id="KAK9531068.1"/>
    </source>
</evidence>
<organism evidence="2 3">
    <name type="scientific">Zoarces viviparus</name>
    <name type="common">Viviparous eelpout</name>
    <name type="synonym">Blennius viviparus</name>
    <dbReference type="NCBI Taxonomy" id="48416"/>
    <lineage>
        <taxon>Eukaryota</taxon>
        <taxon>Metazoa</taxon>
        <taxon>Chordata</taxon>
        <taxon>Craniata</taxon>
        <taxon>Vertebrata</taxon>
        <taxon>Euteleostomi</taxon>
        <taxon>Actinopterygii</taxon>
        <taxon>Neopterygii</taxon>
        <taxon>Teleostei</taxon>
        <taxon>Neoteleostei</taxon>
        <taxon>Acanthomorphata</taxon>
        <taxon>Eupercaria</taxon>
        <taxon>Perciformes</taxon>
        <taxon>Cottioidei</taxon>
        <taxon>Zoarcales</taxon>
        <taxon>Zoarcidae</taxon>
        <taxon>Zoarcinae</taxon>
        <taxon>Zoarces</taxon>
    </lineage>
</organism>
<evidence type="ECO:0000259" key="1">
    <source>
        <dbReference type="Pfam" id="PF00079"/>
    </source>
</evidence>
<dbReference type="InterPro" id="IPR036186">
    <property type="entry name" value="Serpin_sf"/>
</dbReference>
<accession>A0AAW1F8X5</accession>
<dbReference type="Gene3D" id="2.30.39.10">
    <property type="entry name" value="Alpha-1-antitrypsin, domain 1"/>
    <property type="match status" value="1"/>
</dbReference>
<dbReference type="Pfam" id="PF00079">
    <property type="entry name" value="Serpin"/>
    <property type="match status" value="1"/>
</dbReference>
<reference evidence="2 3" key="1">
    <citation type="journal article" date="2024" name="Genome Biol. Evol.">
        <title>Chromosome-level genome assembly of the viviparous eelpout Zoarces viviparus.</title>
        <authorList>
            <person name="Fuhrmann N."/>
            <person name="Brasseur M.V."/>
            <person name="Bakowski C.E."/>
            <person name="Podsiadlowski L."/>
            <person name="Prost S."/>
            <person name="Krehenwinkel H."/>
            <person name="Mayer C."/>
        </authorList>
    </citation>
    <scope>NUCLEOTIDE SEQUENCE [LARGE SCALE GENOMIC DNA]</scope>
    <source>
        <strain evidence="2">NO-MEL_2022_Ind0_liver</strain>
    </source>
</reference>
<proteinExistence type="predicted"/>
<sequence>MDFHVDKTTKVQVDIMMRLGYYNTYWDVDNHTTVILLTYYGNTSLMVVLPDEGIGGLHQQGLHQALA</sequence>
<evidence type="ECO:0000313" key="3">
    <source>
        <dbReference type="Proteomes" id="UP001488805"/>
    </source>
</evidence>
<feature type="domain" description="Serpin" evidence="1">
    <location>
        <begin position="2"/>
        <end position="58"/>
    </location>
</feature>
<dbReference type="SUPFAM" id="SSF56574">
    <property type="entry name" value="Serpins"/>
    <property type="match status" value="1"/>
</dbReference>
<dbReference type="InterPro" id="IPR042185">
    <property type="entry name" value="Serpin_sf_2"/>
</dbReference>
<comment type="caution">
    <text evidence="2">The sequence shown here is derived from an EMBL/GenBank/DDBJ whole genome shotgun (WGS) entry which is preliminary data.</text>
</comment>
<protein>
    <recommendedName>
        <fullName evidence="1">Serpin domain-containing protein</fullName>
    </recommendedName>
</protein>
<dbReference type="Proteomes" id="UP001488805">
    <property type="component" value="Unassembled WGS sequence"/>
</dbReference>
<keyword evidence="3" id="KW-1185">Reference proteome</keyword>